<dbReference type="EnsemblPlants" id="PGSC0003DMT400013073">
    <property type="protein sequence ID" value="PGSC0003DMT400013073"/>
    <property type="gene ID" value="PGSC0003DMG400005100"/>
</dbReference>
<dbReference type="AlphaFoldDB" id="M1A290"/>
<dbReference type="Proteomes" id="UP000011115">
    <property type="component" value="Unassembled WGS sequence"/>
</dbReference>
<sequence>MTAYEQGRNGTLRCQGKLCVPNVDGLCERILAEAHSSRYSVHPSSTKMYHDLKGVYRCNDMKRGVVDYVAKCLNYPAG</sequence>
<accession>M1A290</accession>
<dbReference type="InParanoid" id="M1A290"/>
<dbReference type="OMA" id="FIAHCLT"/>
<dbReference type="InterPro" id="IPR041588">
    <property type="entry name" value="Integrase_H2C2"/>
</dbReference>
<protein>
    <submittedName>
        <fullName evidence="2">Gag-pol protein</fullName>
    </submittedName>
</protein>
<evidence type="ECO:0000313" key="2">
    <source>
        <dbReference type="EnsemblPlants" id="PGSC0003DMT400013073"/>
    </source>
</evidence>
<organism evidence="2 3">
    <name type="scientific">Solanum tuberosum</name>
    <name type="common">Potato</name>
    <dbReference type="NCBI Taxonomy" id="4113"/>
    <lineage>
        <taxon>Eukaryota</taxon>
        <taxon>Viridiplantae</taxon>
        <taxon>Streptophyta</taxon>
        <taxon>Embryophyta</taxon>
        <taxon>Tracheophyta</taxon>
        <taxon>Spermatophyta</taxon>
        <taxon>Magnoliopsida</taxon>
        <taxon>eudicotyledons</taxon>
        <taxon>Gunneridae</taxon>
        <taxon>Pentapetalae</taxon>
        <taxon>asterids</taxon>
        <taxon>lamiids</taxon>
        <taxon>Solanales</taxon>
        <taxon>Solanaceae</taxon>
        <taxon>Solanoideae</taxon>
        <taxon>Solaneae</taxon>
        <taxon>Solanum</taxon>
    </lineage>
</organism>
<dbReference type="PaxDb" id="4113-PGSC0003DMT400013073"/>
<name>M1A290_SOLTU</name>
<dbReference type="eggNOG" id="KOG0017">
    <property type="taxonomic scope" value="Eukaryota"/>
</dbReference>
<reference evidence="2" key="2">
    <citation type="submission" date="2015-06" db="UniProtKB">
        <authorList>
            <consortium name="EnsemblPlants"/>
        </authorList>
    </citation>
    <scope>IDENTIFICATION</scope>
    <source>
        <strain evidence="2">DM1-3 516 R44</strain>
    </source>
</reference>
<dbReference type="Gene3D" id="1.10.340.70">
    <property type="match status" value="1"/>
</dbReference>
<evidence type="ECO:0000313" key="3">
    <source>
        <dbReference type="Proteomes" id="UP000011115"/>
    </source>
</evidence>
<proteinExistence type="predicted"/>
<reference evidence="3" key="1">
    <citation type="journal article" date="2011" name="Nature">
        <title>Genome sequence and analysis of the tuber crop potato.</title>
        <authorList>
            <consortium name="The Potato Genome Sequencing Consortium"/>
        </authorList>
    </citation>
    <scope>NUCLEOTIDE SEQUENCE [LARGE SCALE GENOMIC DNA]</scope>
    <source>
        <strain evidence="3">cv. DM1-3 516 R44</strain>
    </source>
</reference>
<evidence type="ECO:0000259" key="1">
    <source>
        <dbReference type="Pfam" id="PF17921"/>
    </source>
</evidence>
<feature type="domain" description="Integrase zinc-binding" evidence="1">
    <location>
        <begin position="26"/>
        <end position="74"/>
    </location>
</feature>
<dbReference type="Gramene" id="PGSC0003DMT400013073">
    <property type="protein sequence ID" value="PGSC0003DMT400013073"/>
    <property type="gene ID" value="PGSC0003DMG400005100"/>
</dbReference>
<dbReference type="Pfam" id="PF17921">
    <property type="entry name" value="Integrase_H2C2"/>
    <property type="match status" value="1"/>
</dbReference>
<keyword evidence="3" id="KW-1185">Reference proteome</keyword>
<dbReference type="HOGENOM" id="CLU_197856_0_0_1"/>